<dbReference type="SUPFAM" id="SSF49899">
    <property type="entry name" value="Concanavalin A-like lectins/glucanases"/>
    <property type="match status" value="1"/>
</dbReference>
<evidence type="ECO:0000256" key="2">
    <source>
        <dbReference type="SAM" id="MobiDB-lite"/>
    </source>
</evidence>
<organism evidence="5 6">
    <name type="scientific">Pseudonocardia charpentierae</name>
    <dbReference type="NCBI Taxonomy" id="3075545"/>
    <lineage>
        <taxon>Bacteria</taxon>
        <taxon>Bacillati</taxon>
        <taxon>Actinomycetota</taxon>
        <taxon>Actinomycetes</taxon>
        <taxon>Pseudonocardiales</taxon>
        <taxon>Pseudonocardiaceae</taxon>
        <taxon>Pseudonocardia</taxon>
    </lineage>
</organism>
<dbReference type="PROSITE" id="PS51762">
    <property type="entry name" value="GH16_2"/>
    <property type="match status" value="1"/>
</dbReference>
<dbReference type="PROSITE" id="PS51257">
    <property type="entry name" value="PROKAR_LIPOPROTEIN"/>
    <property type="match status" value="1"/>
</dbReference>
<dbReference type="GO" id="GO:0016787">
    <property type="term" value="F:hydrolase activity"/>
    <property type="evidence" value="ECO:0007669"/>
    <property type="project" value="UniProtKB-KW"/>
</dbReference>
<evidence type="ECO:0000313" key="6">
    <source>
        <dbReference type="Proteomes" id="UP001183202"/>
    </source>
</evidence>
<feature type="signal peptide" evidence="3">
    <location>
        <begin position="1"/>
        <end position="22"/>
    </location>
</feature>
<feature type="region of interest" description="Disordered" evidence="2">
    <location>
        <begin position="54"/>
        <end position="74"/>
    </location>
</feature>
<protein>
    <submittedName>
        <fullName evidence="5">Glycoside hydrolase family 16 protein</fullName>
    </submittedName>
</protein>
<accession>A0ABU2NEU3</accession>
<dbReference type="RefSeq" id="WP_311558181.1">
    <property type="nucleotide sequence ID" value="NZ_JAVREJ010000014.1"/>
</dbReference>
<evidence type="ECO:0000313" key="5">
    <source>
        <dbReference type="EMBL" id="MDT0351749.1"/>
    </source>
</evidence>
<dbReference type="CDD" id="cd08023">
    <property type="entry name" value="GH16_laminarinase_like"/>
    <property type="match status" value="1"/>
</dbReference>
<dbReference type="PANTHER" id="PTHR10963:SF55">
    <property type="entry name" value="GLYCOSIDE HYDROLASE FAMILY 16 PROTEIN"/>
    <property type="match status" value="1"/>
</dbReference>
<evidence type="ECO:0000256" key="1">
    <source>
        <dbReference type="ARBA" id="ARBA00006865"/>
    </source>
</evidence>
<comment type="caution">
    <text evidence="5">The sequence shown here is derived from an EMBL/GenBank/DDBJ whole genome shotgun (WGS) entry which is preliminary data.</text>
</comment>
<name>A0ABU2NEU3_9PSEU</name>
<keyword evidence="5" id="KW-0378">Hydrolase</keyword>
<dbReference type="Proteomes" id="UP001183202">
    <property type="component" value="Unassembled WGS sequence"/>
</dbReference>
<feature type="chain" id="PRO_5046983038" evidence="3">
    <location>
        <begin position="23"/>
        <end position="288"/>
    </location>
</feature>
<comment type="similarity">
    <text evidence="1">Belongs to the glycosyl hydrolase 16 family.</text>
</comment>
<dbReference type="InterPro" id="IPR013320">
    <property type="entry name" value="ConA-like_dom_sf"/>
</dbReference>
<sequence length="288" mass="31173">MLDGRVRAGAAAVCGALVLALAACGSQGAGGGSPKSTGDLFSALPGTVSAIPAPPSASVDDKLRSAVPTDPGPEWKRVTTEDFDSFRTKAYGTYDSVGAFGNGLRRSSAISVSNGALNITARGNVSGGVAHKLDRTYGRWEFRARTDLGRGFGSAILLWPESERFPEDGEIDIMEVPSETRDRAHFIVHFPGPNGSDKVYGSYAEDDFSQWHTFAVDWLPDRIVYYVDGVERFRVTDKNIIPDKPMHLAMQFDQGPKKDWIPAPDATTPEAFSLQVDWLRVYAPASPF</sequence>
<dbReference type="Pfam" id="PF00722">
    <property type="entry name" value="Glyco_hydro_16"/>
    <property type="match status" value="1"/>
</dbReference>
<feature type="domain" description="GH16" evidence="4">
    <location>
        <begin position="73"/>
        <end position="287"/>
    </location>
</feature>
<reference evidence="6" key="1">
    <citation type="submission" date="2023-07" db="EMBL/GenBank/DDBJ databases">
        <title>30 novel species of actinomycetes from the DSMZ collection.</title>
        <authorList>
            <person name="Nouioui I."/>
        </authorList>
    </citation>
    <scope>NUCLEOTIDE SEQUENCE [LARGE SCALE GENOMIC DNA]</scope>
    <source>
        <strain evidence="6">DSM 45834</strain>
    </source>
</reference>
<keyword evidence="3" id="KW-0732">Signal</keyword>
<dbReference type="InterPro" id="IPR000757">
    <property type="entry name" value="Beta-glucanase-like"/>
</dbReference>
<evidence type="ECO:0000259" key="4">
    <source>
        <dbReference type="PROSITE" id="PS51762"/>
    </source>
</evidence>
<dbReference type="PANTHER" id="PTHR10963">
    <property type="entry name" value="GLYCOSYL HYDROLASE-RELATED"/>
    <property type="match status" value="1"/>
</dbReference>
<keyword evidence="6" id="KW-1185">Reference proteome</keyword>
<dbReference type="EMBL" id="JAVREJ010000014">
    <property type="protein sequence ID" value="MDT0351749.1"/>
    <property type="molecule type" value="Genomic_DNA"/>
</dbReference>
<dbReference type="Gene3D" id="2.60.120.200">
    <property type="match status" value="1"/>
</dbReference>
<dbReference type="InterPro" id="IPR050546">
    <property type="entry name" value="Glycosyl_Hydrlase_16"/>
</dbReference>
<evidence type="ECO:0000256" key="3">
    <source>
        <dbReference type="SAM" id="SignalP"/>
    </source>
</evidence>
<gene>
    <name evidence="5" type="ORF">RM445_19685</name>
</gene>
<proteinExistence type="inferred from homology"/>